<gene>
    <name evidence="2" type="ORF">ACMD2_12338</name>
</gene>
<accession>A0A199UZJ3</accession>
<evidence type="ECO:0000256" key="1">
    <source>
        <dbReference type="SAM" id="MobiDB-lite"/>
    </source>
</evidence>
<evidence type="ECO:0000313" key="2">
    <source>
        <dbReference type="EMBL" id="OAY70214.1"/>
    </source>
</evidence>
<organism evidence="2 3">
    <name type="scientific">Ananas comosus</name>
    <name type="common">Pineapple</name>
    <name type="synonym">Ananas ananas</name>
    <dbReference type="NCBI Taxonomy" id="4615"/>
    <lineage>
        <taxon>Eukaryota</taxon>
        <taxon>Viridiplantae</taxon>
        <taxon>Streptophyta</taxon>
        <taxon>Embryophyta</taxon>
        <taxon>Tracheophyta</taxon>
        <taxon>Spermatophyta</taxon>
        <taxon>Magnoliopsida</taxon>
        <taxon>Liliopsida</taxon>
        <taxon>Poales</taxon>
        <taxon>Bromeliaceae</taxon>
        <taxon>Bromelioideae</taxon>
        <taxon>Ananas</taxon>
    </lineage>
</organism>
<dbReference type="AlphaFoldDB" id="A0A199UZJ3"/>
<protein>
    <submittedName>
        <fullName evidence="2">Uncharacterized protein</fullName>
    </submittedName>
</protein>
<comment type="caution">
    <text evidence="2">The sequence shown here is derived from an EMBL/GenBank/DDBJ whole genome shotgun (WGS) entry which is preliminary data.</text>
</comment>
<dbReference type="Proteomes" id="UP000092600">
    <property type="component" value="Unassembled WGS sequence"/>
</dbReference>
<feature type="region of interest" description="Disordered" evidence="1">
    <location>
        <begin position="46"/>
        <end position="85"/>
    </location>
</feature>
<name>A0A199UZJ3_ANACO</name>
<feature type="compositionally biased region" description="Acidic residues" evidence="1">
    <location>
        <begin position="68"/>
        <end position="78"/>
    </location>
</feature>
<evidence type="ECO:0000313" key="3">
    <source>
        <dbReference type="Proteomes" id="UP000092600"/>
    </source>
</evidence>
<proteinExistence type="predicted"/>
<dbReference type="EMBL" id="LSRQ01003999">
    <property type="protein sequence ID" value="OAY70214.1"/>
    <property type="molecule type" value="Genomic_DNA"/>
</dbReference>
<sequence length="281" mass="31036">MAFMLGVRVASYCLGGAAVIITHEATKTTTQKLSHWLNANKHNLRHPWRWSRSPDPNPQPEPNHAVNEEPDDDDDAVSEESLPCPYHSADSAARISCEPIRVAGPNVPMGAPSVLAAVNEEPDDDDDAVSEKRFPVDSVGRGLTCEPRAKPYAPNVLESADKPDLVPAAGAVGSVSDRPDDAKPNSGIRVFLLKAVDAVRSTWGMKLFRWLPVDRFCNSSKGAPGDTGRTVDPDFWDKIGRITKKILLWAVEYVILERVKNKKVWRQFYNIVKAEFKVTTL</sequence>
<reference evidence="2 3" key="1">
    <citation type="journal article" date="2016" name="DNA Res.">
        <title>The draft genome of MD-2 pineapple using hybrid error correction of long reads.</title>
        <authorList>
            <person name="Redwan R.M."/>
            <person name="Saidin A."/>
            <person name="Kumar S.V."/>
        </authorList>
    </citation>
    <scope>NUCLEOTIDE SEQUENCE [LARGE SCALE GENOMIC DNA]</scope>
    <source>
        <strain evidence="3">cv. MD2</strain>
        <tissue evidence="2">Leaf</tissue>
    </source>
</reference>